<evidence type="ECO:0000313" key="3">
    <source>
        <dbReference type="Proteomes" id="UP000199469"/>
    </source>
</evidence>
<dbReference type="Proteomes" id="UP000199469">
    <property type="component" value="Unassembled WGS sequence"/>
</dbReference>
<sequence length="288" mass="30643">MKNLKSLILVAMTISFDLVHAQVGINTVNPQATLDVVGKPTTPSSLDGIIPPRLTGDQLRAKTYTTAQTGAVVYVTAADSAPAGQTVNVTVPGFYYFNGTVWGTMTINNIPNGTGNILAINGQPQIAQEVSARMDGDFTVPTNPASPTRIGRMTEKLVDNFNTFTGTATNNAFTVNSNGTYLVNMNFSLQGESPTTPLSGNCYYGLYNVTDNRYVAFNIDTITSLAFGQVTNLSYQVAMELVTGKTYAFTIEQQHNGGGSPSVVMRGTGTTAGGGIFPMTFFSVIRIK</sequence>
<dbReference type="STRING" id="356305.SAMN05421841_2161"/>
<keyword evidence="1" id="KW-0732">Signal</keyword>
<accession>A0A1I0QUR1</accession>
<evidence type="ECO:0000313" key="2">
    <source>
        <dbReference type="EMBL" id="SEW30714.1"/>
    </source>
</evidence>
<evidence type="ECO:0008006" key="4">
    <source>
        <dbReference type="Google" id="ProtNLM"/>
    </source>
</evidence>
<feature type="signal peptide" evidence="1">
    <location>
        <begin position="1"/>
        <end position="21"/>
    </location>
</feature>
<gene>
    <name evidence="2" type="ORF">SAMN05421841_2161</name>
</gene>
<feature type="chain" id="PRO_5011772660" description="C1q domain-containing protein" evidence="1">
    <location>
        <begin position="22"/>
        <end position="288"/>
    </location>
</feature>
<keyword evidence="3" id="KW-1185">Reference proteome</keyword>
<name>A0A1I0QUR1_9FLAO</name>
<dbReference type="EMBL" id="FOIU01000001">
    <property type="protein sequence ID" value="SEW30714.1"/>
    <property type="molecule type" value="Genomic_DNA"/>
</dbReference>
<protein>
    <recommendedName>
        <fullName evidence="4">C1q domain-containing protein</fullName>
    </recommendedName>
</protein>
<organism evidence="2 3">
    <name type="scientific">Chryseobacterium wanjuense</name>
    <dbReference type="NCBI Taxonomy" id="356305"/>
    <lineage>
        <taxon>Bacteria</taxon>
        <taxon>Pseudomonadati</taxon>
        <taxon>Bacteroidota</taxon>
        <taxon>Flavobacteriia</taxon>
        <taxon>Flavobacteriales</taxon>
        <taxon>Weeksellaceae</taxon>
        <taxon>Chryseobacterium group</taxon>
        <taxon>Chryseobacterium</taxon>
    </lineage>
</organism>
<proteinExistence type="predicted"/>
<dbReference type="AlphaFoldDB" id="A0A1I0QUR1"/>
<evidence type="ECO:0000256" key="1">
    <source>
        <dbReference type="SAM" id="SignalP"/>
    </source>
</evidence>
<reference evidence="3" key="1">
    <citation type="submission" date="2016-10" db="EMBL/GenBank/DDBJ databases">
        <authorList>
            <person name="Varghese N."/>
            <person name="Submissions S."/>
        </authorList>
    </citation>
    <scope>NUCLEOTIDE SEQUENCE [LARGE SCALE GENOMIC DNA]</scope>
    <source>
        <strain evidence="3">DSM 17724</strain>
    </source>
</reference>